<dbReference type="Proteomes" id="UP000463051">
    <property type="component" value="Unassembled WGS sequence"/>
</dbReference>
<dbReference type="SMART" id="SM00422">
    <property type="entry name" value="HTH_MERR"/>
    <property type="match status" value="1"/>
</dbReference>
<name>A0A7X2KZW2_9BACL</name>
<dbReference type="PRINTS" id="PR00040">
    <property type="entry name" value="HTHMERR"/>
</dbReference>
<comment type="caution">
    <text evidence="3">The sequence shown here is derived from an EMBL/GenBank/DDBJ whole genome shotgun (WGS) entry which is preliminary data.</text>
</comment>
<dbReference type="SUPFAM" id="SSF46955">
    <property type="entry name" value="Putative DNA-binding domain"/>
    <property type="match status" value="1"/>
</dbReference>
<dbReference type="EMBL" id="WJXB01000001">
    <property type="protein sequence ID" value="MRN51415.1"/>
    <property type="molecule type" value="Genomic_DNA"/>
</dbReference>
<dbReference type="Pfam" id="PF13411">
    <property type="entry name" value="MerR_1"/>
    <property type="match status" value="1"/>
</dbReference>
<evidence type="ECO:0000313" key="4">
    <source>
        <dbReference type="Proteomes" id="UP000463051"/>
    </source>
</evidence>
<reference evidence="3 4" key="1">
    <citation type="submission" date="2019-11" db="EMBL/GenBank/DDBJ databases">
        <title>Paenibacillus monticola sp. nov., a novel PGPR strain isolated from mountain sample in China.</title>
        <authorList>
            <person name="Zhao Q."/>
            <person name="Li H.-P."/>
            <person name="Zhang J.-L."/>
        </authorList>
    </citation>
    <scope>NUCLEOTIDE SEQUENCE [LARGE SCALE GENOMIC DNA]</scope>
    <source>
        <strain evidence="3 4">LC-T2</strain>
    </source>
</reference>
<dbReference type="InterPro" id="IPR009061">
    <property type="entry name" value="DNA-bd_dom_put_sf"/>
</dbReference>
<dbReference type="InterPro" id="IPR047057">
    <property type="entry name" value="MerR_fam"/>
</dbReference>
<proteinExistence type="predicted"/>
<feature type="domain" description="HTH merR-type" evidence="2">
    <location>
        <begin position="4"/>
        <end position="73"/>
    </location>
</feature>
<dbReference type="InterPro" id="IPR000551">
    <property type="entry name" value="MerR-type_HTH_dom"/>
</dbReference>
<keyword evidence="4" id="KW-1185">Reference proteome</keyword>
<accession>A0A7X2KZW2</accession>
<keyword evidence="1" id="KW-0238">DNA-binding</keyword>
<sequence>MEKLLNIQEMSKLIGLSTHTLRYYEKIGMLKGVARNEQGYRCYSEADLLWIQFLICLREMDMPISEMMHYSNLRTQGDSTVYERRVMLEAHQDKVVQQMNKLNENLGRIGAKIEHYKGLEKTVFCEK</sequence>
<dbReference type="PANTHER" id="PTHR30204:SF98">
    <property type="entry name" value="HTH-TYPE TRANSCRIPTIONAL REGULATOR ADHR"/>
    <property type="match status" value="1"/>
</dbReference>
<organism evidence="3 4">
    <name type="scientific">Paenibacillus monticola</name>
    <dbReference type="NCBI Taxonomy" id="2666075"/>
    <lineage>
        <taxon>Bacteria</taxon>
        <taxon>Bacillati</taxon>
        <taxon>Bacillota</taxon>
        <taxon>Bacilli</taxon>
        <taxon>Bacillales</taxon>
        <taxon>Paenibacillaceae</taxon>
        <taxon>Paenibacillus</taxon>
    </lineage>
</organism>
<evidence type="ECO:0000256" key="1">
    <source>
        <dbReference type="ARBA" id="ARBA00023125"/>
    </source>
</evidence>
<dbReference type="PROSITE" id="PS50937">
    <property type="entry name" value="HTH_MERR_2"/>
    <property type="match status" value="1"/>
</dbReference>
<dbReference type="GO" id="GO:0003677">
    <property type="term" value="F:DNA binding"/>
    <property type="evidence" value="ECO:0007669"/>
    <property type="project" value="UniProtKB-KW"/>
</dbReference>
<evidence type="ECO:0000313" key="3">
    <source>
        <dbReference type="EMBL" id="MRN51415.1"/>
    </source>
</evidence>
<dbReference type="PANTHER" id="PTHR30204">
    <property type="entry name" value="REDOX-CYCLING DRUG-SENSING TRANSCRIPTIONAL ACTIVATOR SOXR"/>
    <property type="match status" value="1"/>
</dbReference>
<dbReference type="Gene3D" id="1.10.1660.10">
    <property type="match status" value="1"/>
</dbReference>
<protein>
    <submittedName>
        <fullName evidence="3">MerR family transcriptional regulator</fullName>
    </submittedName>
</protein>
<dbReference type="AlphaFoldDB" id="A0A7X2KZW2"/>
<dbReference type="CDD" id="cd01109">
    <property type="entry name" value="HTH_YyaN"/>
    <property type="match status" value="1"/>
</dbReference>
<evidence type="ECO:0000259" key="2">
    <source>
        <dbReference type="PROSITE" id="PS50937"/>
    </source>
</evidence>
<dbReference type="GO" id="GO:0003700">
    <property type="term" value="F:DNA-binding transcription factor activity"/>
    <property type="evidence" value="ECO:0007669"/>
    <property type="project" value="InterPro"/>
</dbReference>
<gene>
    <name evidence="3" type="ORF">GJB61_00130</name>
</gene>